<keyword evidence="3" id="KW-1185">Reference proteome</keyword>
<evidence type="ECO:0000313" key="2">
    <source>
        <dbReference type="EMBL" id="KAK6215832.1"/>
    </source>
</evidence>
<protein>
    <submittedName>
        <fullName evidence="2">Uncharacterized protein</fullName>
    </submittedName>
</protein>
<accession>A0AAV9T9E2</accession>
<dbReference type="EMBL" id="JASAOK010000043">
    <property type="protein sequence ID" value="KAK6215832.1"/>
    <property type="molecule type" value="Genomic_DNA"/>
</dbReference>
<organism evidence="2 3">
    <name type="scientific">Colletotrichum tabaci</name>
    <dbReference type="NCBI Taxonomy" id="1209068"/>
    <lineage>
        <taxon>Eukaryota</taxon>
        <taxon>Fungi</taxon>
        <taxon>Dikarya</taxon>
        <taxon>Ascomycota</taxon>
        <taxon>Pezizomycotina</taxon>
        <taxon>Sordariomycetes</taxon>
        <taxon>Hypocreomycetidae</taxon>
        <taxon>Glomerellales</taxon>
        <taxon>Glomerellaceae</taxon>
        <taxon>Colletotrichum</taxon>
        <taxon>Colletotrichum destructivum species complex</taxon>
    </lineage>
</organism>
<proteinExistence type="predicted"/>
<evidence type="ECO:0000313" key="3">
    <source>
        <dbReference type="Proteomes" id="UP001327957"/>
    </source>
</evidence>
<dbReference type="AlphaFoldDB" id="A0AAV9T9E2"/>
<dbReference type="Proteomes" id="UP001327957">
    <property type="component" value="Unassembled WGS sequence"/>
</dbReference>
<feature type="region of interest" description="Disordered" evidence="1">
    <location>
        <begin position="48"/>
        <end position="103"/>
    </location>
</feature>
<evidence type="ECO:0000256" key="1">
    <source>
        <dbReference type="SAM" id="MobiDB-lite"/>
    </source>
</evidence>
<name>A0AAV9T9E2_9PEZI</name>
<sequence length="103" mass="11175">MLPESNASRQTGWLSPLAAELTEVHAVRHSPGVFLWPRQEVLSRAKFATPTQLQKDKADPPASEKIGFHGRRNAGHLHASASGSFNPAHAPSSRPDISGTLFR</sequence>
<comment type="caution">
    <text evidence="2">The sequence shown here is derived from an EMBL/GenBank/DDBJ whole genome shotgun (WGS) entry which is preliminary data.</text>
</comment>
<reference evidence="2 3" key="1">
    <citation type="submission" date="2023-04" db="EMBL/GenBank/DDBJ databases">
        <title>Colletotrichum tabacum stain YC1 causing leaf anthracnose on Nicotiana tabacum(L.) cv.</title>
        <authorList>
            <person name="Ji Z."/>
            <person name="Wang M."/>
            <person name="Zhang J."/>
            <person name="Wang N."/>
            <person name="Zhou Z."/>
        </authorList>
    </citation>
    <scope>NUCLEOTIDE SEQUENCE [LARGE SCALE GENOMIC DNA]</scope>
    <source>
        <strain evidence="2 3">YC1</strain>
    </source>
</reference>
<gene>
    <name evidence="2" type="ORF">QIS74_08851</name>
</gene>